<dbReference type="FunFam" id="3.30.160.60:FF:000100">
    <property type="entry name" value="Zinc finger 45-like"/>
    <property type="match status" value="1"/>
</dbReference>
<proteinExistence type="predicted"/>
<dbReference type="PANTHER" id="PTHR46179">
    <property type="entry name" value="ZINC FINGER PROTEIN"/>
    <property type="match status" value="1"/>
</dbReference>
<dbReference type="HOGENOM" id="CLU_1450945_0_0_1"/>
<dbReference type="OrthoDB" id="8922241at2759"/>
<feature type="domain" description="C2H2-type" evidence="10">
    <location>
        <begin position="57"/>
        <end position="84"/>
    </location>
</feature>
<dbReference type="PANTHER" id="PTHR46179:SF13">
    <property type="entry name" value="C2H2-TYPE DOMAIN-CONTAINING PROTEIN"/>
    <property type="match status" value="1"/>
</dbReference>
<feature type="non-terminal residue" evidence="11">
    <location>
        <position position="1"/>
    </location>
</feature>
<evidence type="ECO:0000256" key="3">
    <source>
        <dbReference type="ARBA" id="ARBA00022737"/>
    </source>
</evidence>
<dbReference type="eggNOG" id="KOG1721">
    <property type="taxonomic scope" value="Eukaryota"/>
</dbReference>
<reference evidence="11 12" key="1">
    <citation type="journal article" date="2012" name="BMC Genomics">
        <title>Tools to kill: Genome of one of the most destructive plant pathogenic fungi Macrophomina phaseolina.</title>
        <authorList>
            <person name="Islam M.S."/>
            <person name="Haque M.S."/>
            <person name="Islam M.M."/>
            <person name="Emdad E.M."/>
            <person name="Halim A."/>
            <person name="Hossen Q.M.M."/>
            <person name="Hossain M.Z."/>
            <person name="Ahmed B."/>
            <person name="Rahim S."/>
            <person name="Rahman M.S."/>
            <person name="Alam M.M."/>
            <person name="Hou S."/>
            <person name="Wan X."/>
            <person name="Saito J.A."/>
            <person name="Alam M."/>
        </authorList>
    </citation>
    <scope>NUCLEOTIDE SEQUENCE [LARGE SCALE GENOMIC DNA]</scope>
    <source>
        <strain evidence="11 12">MS6</strain>
    </source>
</reference>
<dbReference type="GO" id="GO:0006357">
    <property type="term" value="P:regulation of transcription by RNA polymerase II"/>
    <property type="evidence" value="ECO:0007669"/>
    <property type="project" value="TreeGrafter"/>
</dbReference>
<dbReference type="Gene3D" id="3.30.160.60">
    <property type="entry name" value="Classic Zinc Finger"/>
    <property type="match status" value="1"/>
</dbReference>
<dbReference type="GO" id="GO:0005634">
    <property type="term" value="C:nucleus"/>
    <property type="evidence" value="ECO:0007669"/>
    <property type="project" value="UniProtKB-SubCell"/>
</dbReference>
<comment type="subcellular location">
    <subcellularLocation>
        <location evidence="1">Nucleus</location>
    </subcellularLocation>
</comment>
<sequence>IFDKHPIQDTDPSFQSRPVAYVSKLDTEHVHAQYLRLSLDKTGLQSHKRYHEARKNHACRQCRKRFVHPKDLRRHQKAHIAKRVSFKCPIDGCETECGRLDNLKRHVLKQHPAFDIDACNIFEFRRQGTEETGIASSVDAEGPVGMSTDRFYRSGDIRISAQRLSVSSSNLSSVSRSGLTDVYTSSD</sequence>
<dbReference type="SMART" id="SM00355">
    <property type="entry name" value="ZnF_C2H2"/>
    <property type="match status" value="2"/>
</dbReference>
<dbReference type="Pfam" id="PF00096">
    <property type="entry name" value="zf-C2H2"/>
    <property type="match status" value="1"/>
</dbReference>
<evidence type="ECO:0000256" key="5">
    <source>
        <dbReference type="ARBA" id="ARBA00022833"/>
    </source>
</evidence>
<protein>
    <submittedName>
        <fullName evidence="11">Zinc finger C2H2-type protein</fullName>
    </submittedName>
</protein>
<comment type="caution">
    <text evidence="11">The sequence shown here is derived from an EMBL/GenBank/DDBJ whole genome shotgun (WGS) entry which is preliminary data.</text>
</comment>
<name>K2R8J3_MACPH</name>
<accession>K2R8J3</accession>
<dbReference type="InterPro" id="IPR051061">
    <property type="entry name" value="Zinc_finger_trans_reg"/>
</dbReference>
<keyword evidence="5" id="KW-0862">Zinc</keyword>
<dbReference type="InterPro" id="IPR036236">
    <property type="entry name" value="Znf_C2H2_sf"/>
</dbReference>
<keyword evidence="6" id="KW-0805">Transcription regulation</keyword>
<dbReference type="STRING" id="1126212.K2R8J3"/>
<dbReference type="SUPFAM" id="SSF57667">
    <property type="entry name" value="beta-beta-alpha zinc fingers"/>
    <property type="match status" value="1"/>
</dbReference>
<evidence type="ECO:0000256" key="2">
    <source>
        <dbReference type="ARBA" id="ARBA00022723"/>
    </source>
</evidence>
<evidence type="ECO:0000256" key="6">
    <source>
        <dbReference type="ARBA" id="ARBA00023015"/>
    </source>
</evidence>
<dbReference type="AlphaFoldDB" id="K2R8J3"/>
<evidence type="ECO:0000256" key="1">
    <source>
        <dbReference type="ARBA" id="ARBA00004123"/>
    </source>
</evidence>
<dbReference type="PROSITE" id="PS00028">
    <property type="entry name" value="ZINC_FINGER_C2H2_1"/>
    <property type="match status" value="1"/>
</dbReference>
<dbReference type="GO" id="GO:0008270">
    <property type="term" value="F:zinc ion binding"/>
    <property type="evidence" value="ECO:0007669"/>
    <property type="project" value="UniProtKB-KW"/>
</dbReference>
<keyword evidence="4 9" id="KW-0863">Zinc-finger</keyword>
<dbReference type="PROSITE" id="PS50157">
    <property type="entry name" value="ZINC_FINGER_C2H2_2"/>
    <property type="match status" value="1"/>
</dbReference>
<organism evidence="11 12">
    <name type="scientific">Macrophomina phaseolina (strain MS6)</name>
    <name type="common">Charcoal rot fungus</name>
    <dbReference type="NCBI Taxonomy" id="1126212"/>
    <lineage>
        <taxon>Eukaryota</taxon>
        <taxon>Fungi</taxon>
        <taxon>Dikarya</taxon>
        <taxon>Ascomycota</taxon>
        <taxon>Pezizomycotina</taxon>
        <taxon>Dothideomycetes</taxon>
        <taxon>Dothideomycetes incertae sedis</taxon>
        <taxon>Botryosphaeriales</taxon>
        <taxon>Botryosphaeriaceae</taxon>
        <taxon>Macrophomina</taxon>
    </lineage>
</organism>
<evidence type="ECO:0000256" key="9">
    <source>
        <dbReference type="PROSITE-ProRule" id="PRU00042"/>
    </source>
</evidence>
<evidence type="ECO:0000313" key="11">
    <source>
        <dbReference type="EMBL" id="EKG18731.1"/>
    </source>
</evidence>
<evidence type="ECO:0000256" key="8">
    <source>
        <dbReference type="ARBA" id="ARBA00023242"/>
    </source>
</evidence>
<gene>
    <name evidence="11" type="ORF">MPH_04020</name>
</gene>
<keyword evidence="2" id="KW-0479">Metal-binding</keyword>
<evidence type="ECO:0000259" key="10">
    <source>
        <dbReference type="PROSITE" id="PS50157"/>
    </source>
</evidence>
<dbReference type="Proteomes" id="UP000007129">
    <property type="component" value="Unassembled WGS sequence"/>
</dbReference>
<dbReference type="InParanoid" id="K2R8J3"/>
<evidence type="ECO:0000256" key="4">
    <source>
        <dbReference type="ARBA" id="ARBA00022771"/>
    </source>
</evidence>
<dbReference type="EMBL" id="AHHD01000178">
    <property type="protein sequence ID" value="EKG18731.1"/>
    <property type="molecule type" value="Genomic_DNA"/>
</dbReference>
<evidence type="ECO:0000256" key="7">
    <source>
        <dbReference type="ARBA" id="ARBA00023163"/>
    </source>
</evidence>
<keyword evidence="8" id="KW-0539">Nucleus</keyword>
<keyword evidence="7" id="KW-0804">Transcription</keyword>
<dbReference type="VEuPathDB" id="FungiDB:MPH_04020"/>
<evidence type="ECO:0000313" key="12">
    <source>
        <dbReference type="Proteomes" id="UP000007129"/>
    </source>
</evidence>
<keyword evidence="3" id="KW-0677">Repeat</keyword>
<dbReference type="InterPro" id="IPR013087">
    <property type="entry name" value="Znf_C2H2_type"/>
</dbReference>